<keyword evidence="2" id="KW-1185">Reference proteome</keyword>
<dbReference type="Proteomes" id="UP000660708">
    <property type="component" value="Unassembled WGS sequence"/>
</dbReference>
<organism evidence="1 2">
    <name type="scientific">Pseudoalteromonas peptidolytica F12-50-A1</name>
    <dbReference type="NCBI Taxonomy" id="1315280"/>
    <lineage>
        <taxon>Bacteria</taxon>
        <taxon>Pseudomonadati</taxon>
        <taxon>Pseudomonadota</taxon>
        <taxon>Gammaproteobacteria</taxon>
        <taxon>Alteromonadales</taxon>
        <taxon>Pseudoalteromonadaceae</taxon>
        <taxon>Pseudoalteromonas</taxon>
    </lineage>
</organism>
<dbReference type="AlphaFoldDB" id="A0A8I0MYL3"/>
<comment type="caution">
    <text evidence="1">The sequence shown here is derived from an EMBL/GenBank/DDBJ whole genome shotgun (WGS) entry which is preliminary data.</text>
</comment>
<evidence type="ECO:0000313" key="2">
    <source>
        <dbReference type="Proteomes" id="UP000660708"/>
    </source>
</evidence>
<dbReference type="EMBL" id="AQHF01000033">
    <property type="protein sequence ID" value="MBE0348384.1"/>
    <property type="molecule type" value="Genomic_DNA"/>
</dbReference>
<proteinExistence type="predicted"/>
<protein>
    <submittedName>
        <fullName evidence="1">Uncharacterized protein</fullName>
    </submittedName>
</protein>
<sequence length="50" mass="5663">MAPTGGAGVVEADLFRDVCCMDRHVKWHLPVGLVWWERIYSAMCVVERAT</sequence>
<gene>
    <name evidence="1" type="ORF">PPEP_b0106</name>
</gene>
<name>A0A8I0MYL3_9GAMM</name>
<accession>A0A8I0MYL3</accession>
<evidence type="ECO:0000313" key="1">
    <source>
        <dbReference type="EMBL" id="MBE0348384.1"/>
    </source>
</evidence>
<reference evidence="1 2" key="1">
    <citation type="submission" date="2015-06" db="EMBL/GenBank/DDBJ databases">
        <title>Genome sequence of Pseudoalteromonas peptidolytica.</title>
        <authorList>
            <person name="Xie B.-B."/>
            <person name="Rong J.-C."/>
            <person name="Qin Q.-L."/>
            <person name="Zhang Y.-Z."/>
        </authorList>
    </citation>
    <scope>NUCLEOTIDE SEQUENCE [LARGE SCALE GENOMIC DNA]</scope>
    <source>
        <strain evidence="1 2">F12-50-A1</strain>
    </source>
</reference>